<protein>
    <submittedName>
        <fullName evidence="2">Tetratricopeptide repeat protein</fullName>
    </submittedName>
</protein>
<comment type="caution">
    <text evidence="2">The sequence shown here is derived from an EMBL/GenBank/DDBJ whole genome shotgun (WGS) entry which is preliminary data.</text>
</comment>
<evidence type="ECO:0000256" key="1">
    <source>
        <dbReference type="PROSITE-ProRule" id="PRU00339"/>
    </source>
</evidence>
<gene>
    <name evidence="2" type="ORF">FA727_16120</name>
</gene>
<dbReference type="Gene3D" id="1.25.40.10">
    <property type="entry name" value="Tetratricopeptide repeat domain"/>
    <property type="match status" value="1"/>
</dbReference>
<reference evidence="2 3" key="1">
    <citation type="journal article" date="2011" name="J. Microbiol.">
        <title>Bacillus kyonggiensis sp. nov., isolated from soil of a lettuce field.</title>
        <authorList>
            <person name="Dong K."/>
            <person name="Lee S."/>
        </authorList>
    </citation>
    <scope>NUCLEOTIDE SEQUENCE [LARGE SCALE GENOMIC DNA]</scope>
    <source>
        <strain evidence="2 3">NB22</strain>
    </source>
</reference>
<dbReference type="AlphaFoldDB" id="A0A4U1D0B5"/>
<dbReference type="Pfam" id="PF14559">
    <property type="entry name" value="TPR_19"/>
    <property type="match status" value="1"/>
</dbReference>
<dbReference type="InterPro" id="IPR019734">
    <property type="entry name" value="TPR_rpt"/>
</dbReference>
<evidence type="ECO:0000313" key="2">
    <source>
        <dbReference type="EMBL" id="TKC15652.1"/>
    </source>
</evidence>
<keyword evidence="1" id="KW-0802">TPR repeat</keyword>
<accession>A0A4U1D0B5</accession>
<name>A0A4U1D0B5_9BACI</name>
<dbReference type="OrthoDB" id="2364593at2"/>
<dbReference type="Proteomes" id="UP000307756">
    <property type="component" value="Unassembled WGS sequence"/>
</dbReference>
<keyword evidence="3" id="KW-1185">Reference proteome</keyword>
<dbReference type="InterPro" id="IPR011990">
    <property type="entry name" value="TPR-like_helical_dom_sf"/>
</dbReference>
<organism evidence="2 3">
    <name type="scientific">Robertmurraya kyonggiensis</name>
    <dbReference type="NCBI Taxonomy" id="1037680"/>
    <lineage>
        <taxon>Bacteria</taxon>
        <taxon>Bacillati</taxon>
        <taxon>Bacillota</taxon>
        <taxon>Bacilli</taxon>
        <taxon>Bacillales</taxon>
        <taxon>Bacillaceae</taxon>
        <taxon>Robertmurraya</taxon>
    </lineage>
</organism>
<evidence type="ECO:0000313" key="3">
    <source>
        <dbReference type="Proteomes" id="UP000307756"/>
    </source>
</evidence>
<dbReference type="RefSeq" id="WP_136832572.1">
    <property type="nucleotide sequence ID" value="NZ_SWBM01000004.1"/>
</dbReference>
<dbReference type="PROSITE" id="PS50005">
    <property type="entry name" value="TPR"/>
    <property type="match status" value="1"/>
</dbReference>
<sequence length="342" mass="40093">MKKKGRKRIDGNVILFPNLEKRLLDRGLEQLQEKNFSEAIQLFEEAKALAPEDSDIYIGLVLAYYEAGALQNAKQLAKEMLKEDIGDYFQTVDLYLMILVQLHEYDEIIMTIEILEEEREIPLDKQEHFSKLLAFSKRMAEARTFSDYEEEDEDLFDSDQPVNLSLDVDPNKQVLAIAELAHKNVRPYIDEVKDYLKSKEGHPFLKTMLLNILQEQEYEKEILIEKFGSEKTVIPTNILPIRESEQFLEIKEILNPIEDKDPILFQQVLSLLERHMFLISPFELEPKDQHVWAASYHLIGLEFNGVEMLIEDMAFRYKVELVEMEKACSFIRKLEKISYPII</sequence>
<dbReference type="SUPFAM" id="SSF48452">
    <property type="entry name" value="TPR-like"/>
    <property type="match status" value="1"/>
</dbReference>
<feature type="repeat" description="TPR" evidence="1">
    <location>
        <begin position="20"/>
        <end position="53"/>
    </location>
</feature>
<dbReference type="EMBL" id="SWBM01000004">
    <property type="protein sequence ID" value="TKC15652.1"/>
    <property type="molecule type" value="Genomic_DNA"/>
</dbReference>
<proteinExistence type="predicted"/>